<organism evidence="2 3">
    <name type="scientific">Exophiala dermatitidis</name>
    <name type="common">Black yeast-like fungus</name>
    <name type="synonym">Wangiella dermatitidis</name>
    <dbReference type="NCBI Taxonomy" id="5970"/>
    <lineage>
        <taxon>Eukaryota</taxon>
        <taxon>Fungi</taxon>
        <taxon>Dikarya</taxon>
        <taxon>Ascomycota</taxon>
        <taxon>Pezizomycotina</taxon>
        <taxon>Eurotiomycetes</taxon>
        <taxon>Chaetothyriomycetidae</taxon>
        <taxon>Chaetothyriales</taxon>
        <taxon>Herpotrichiellaceae</taxon>
        <taxon>Exophiala</taxon>
    </lineage>
</organism>
<evidence type="ECO:0000313" key="3">
    <source>
        <dbReference type="Proteomes" id="UP001161757"/>
    </source>
</evidence>
<reference evidence="2" key="1">
    <citation type="submission" date="2023-01" db="EMBL/GenBank/DDBJ databases">
        <title>Exophiala dermititidis isolated from Cystic Fibrosis Patient.</title>
        <authorList>
            <person name="Kurbessoian T."/>
            <person name="Crocker A."/>
            <person name="Murante D."/>
            <person name="Hogan D.A."/>
            <person name="Stajich J.E."/>
        </authorList>
    </citation>
    <scope>NUCLEOTIDE SEQUENCE</scope>
    <source>
        <strain evidence="2">Ex8</strain>
    </source>
</reference>
<feature type="coiled-coil region" evidence="1">
    <location>
        <begin position="152"/>
        <end position="212"/>
    </location>
</feature>
<accession>A0AAN6EYA3</accession>
<comment type="caution">
    <text evidence="2">The sequence shown here is derived from an EMBL/GenBank/DDBJ whole genome shotgun (WGS) entry which is preliminary data.</text>
</comment>
<evidence type="ECO:0000256" key="1">
    <source>
        <dbReference type="SAM" id="Coils"/>
    </source>
</evidence>
<evidence type="ECO:0000313" key="2">
    <source>
        <dbReference type="EMBL" id="KAJ8993139.1"/>
    </source>
</evidence>
<name>A0AAN6EYA3_EXODE</name>
<dbReference type="Proteomes" id="UP001161757">
    <property type="component" value="Unassembled WGS sequence"/>
</dbReference>
<evidence type="ECO:0008006" key="4">
    <source>
        <dbReference type="Google" id="ProtNLM"/>
    </source>
</evidence>
<dbReference type="AlphaFoldDB" id="A0AAN6EYA3"/>
<sequence>MATTSTDPVAAALGTLALLEDRLHRLEFLLSGKSNEEGLPEPIPTPSHNNETIRAKLDSLEDRLSKLKKLDGTAGEIVQNVERLSSTYPDLFSPSTTTSETPKSEDLSTLASIVLSHATLFPETASRLASLQTLQVPSAEQSSKLASLIPRLAQCQENEEGIEKDIRELRERSARCLEWWVKVGVVATGDLYEDWERRVHEVERRLIRSERRATEEQGYT</sequence>
<protein>
    <recommendedName>
        <fullName evidence="4">Nuclear distribution protein RO10</fullName>
    </recommendedName>
</protein>
<proteinExistence type="predicted"/>
<keyword evidence="1" id="KW-0175">Coiled coil</keyword>
<dbReference type="EMBL" id="JAJGCB010000004">
    <property type="protein sequence ID" value="KAJ8993139.1"/>
    <property type="molecule type" value="Genomic_DNA"/>
</dbReference>
<gene>
    <name evidence="2" type="ORF">HRR80_003170</name>
</gene>